<comment type="caution">
    <text evidence="19">The sequence shown here is derived from an EMBL/GenBank/DDBJ whole genome shotgun (WGS) entry which is preliminary data.</text>
</comment>
<evidence type="ECO:0000256" key="16">
    <source>
        <dbReference type="SAM" id="MobiDB-lite"/>
    </source>
</evidence>
<gene>
    <name evidence="19" type="ORF">B4U80_08533</name>
</gene>
<comment type="similarity">
    <text evidence="12">In the C-terminal section; belongs to the eukaryotic GTase family.</text>
</comment>
<keyword evidence="9 12" id="KW-0342">GTP-binding</keyword>
<dbReference type="Proteomes" id="UP000288716">
    <property type="component" value="Unassembled WGS sequence"/>
</dbReference>
<evidence type="ECO:0000256" key="14">
    <source>
        <dbReference type="PIRSR" id="PIRSR036958-2"/>
    </source>
</evidence>
<dbReference type="Gene3D" id="3.30.470.30">
    <property type="entry name" value="DNA ligase/mRNA capping enzyme"/>
    <property type="match status" value="1"/>
</dbReference>
<keyword evidence="20" id="KW-1185">Reference proteome</keyword>
<dbReference type="GO" id="GO:0006370">
    <property type="term" value="P:7-methylguanosine mRNA capping"/>
    <property type="evidence" value="ECO:0007669"/>
    <property type="project" value="UniProtKB-UniRule"/>
</dbReference>
<keyword evidence="4 12" id="KW-0548">Nucleotidyltransferase</keyword>
<dbReference type="AlphaFoldDB" id="A0A443SVU1"/>
<keyword evidence="6 12" id="KW-0378">Hydrolase</keyword>
<evidence type="ECO:0000256" key="15">
    <source>
        <dbReference type="PIRSR" id="PIRSR036958-3"/>
    </source>
</evidence>
<feature type="active site" description="Phosphocysteine intermediate" evidence="13">
    <location>
        <position position="129"/>
    </location>
</feature>
<dbReference type="InterPro" id="IPR000387">
    <property type="entry name" value="Tyr_Pase_dom"/>
</dbReference>
<dbReference type="STRING" id="299467.A0A443SVU1"/>
<dbReference type="Pfam" id="PF00782">
    <property type="entry name" value="DSPc"/>
    <property type="match status" value="1"/>
</dbReference>
<dbReference type="Gene3D" id="2.40.50.140">
    <property type="entry name" value="Nucleic acid-binding proteins"/>
    <property type="match status" value="1"/>
</dbReference>
<accession>A0A443SVU1</accession>
<dbReference type="PROSITE" id="PS50056">
    <property type="entry name" value="TYR_PHOSPHATASE_2"/>
    <property type="match status" value="1"/>
</dbReference>
<dbReference type="Pfam" id="PF01331">
    <property type="entry name" value="mRNA_cap_enzyme"/>
    <property type="match status" value="1"/>
</dbReference>
<dbReference type="PROSITE" id="PS50054">
    <property type="entry name" value="TYR_PHOSPHATASE_DUAL"/>
    <property type="match status" value="1"/>
</dbReference>
<feature type="binding site" evidence="15">
    <location>
        <position position="318"/>
    </location>
    <ligand>
        <name>GTP</name>
        <dbReference type="ChEBI" id="CHEBI:37565"/>
    </ligand>
</feature>
<evidence type="ECO:0000256" key="12">
    <source>
        <dbReference type="PIRNR" id="PIRNR036958"/>
    </source>
</evidence>
<evidence type="ECO:0000256" key="6">
    <source>
        <dbReference type="ARBA" id="ARBA00022801"/>
    </source>
</evidence>
<comment type="catalytic activity">
    <reaction evidence="12">
        <text>a 5'-end triphospho-ribonucleoside in mRNA + H2O = a 5'-end diphospho-ribonucleoside in mRNA + phosphate + H(+)</text>
        <dbReference type="Rhea" id="RHEA:67004"/>
        <dbReference type="Rhea" id="RHEA-COMP:17164"/>
        <dbReference type="Rhea" id="RHEA-COMP:17165"/>
        <dbReference type="ChEBI" id="CHEBI:15377"/>
        <dbReference type="ChEBI" id="CHEBI:15378"/>
        <dbReference type="ChEBI" id="CHEBI:43474"/>
        <dbReference type="ChEBI" id="CHEBI:167616"/>
        <dbReference type="ChEBI" id="CHEBI:167618"/>
        <dbReference type="EC" id="3.6.1.74"/>
    </reaction>
</comment>
<evidence type="ECO:0000259" key="17">
    <source>
        <dbReference type="PROSITE" id="PS50054"/>
    </source>
</evidence>
<keyword evidence="2 12" id="KW-0507">mRNA processing</keyword>
<sequence length="609" mass="70368">MSASGVPPRWLRCPRKGEIVANKFIPFKTPLDDKYNNEVPNECTWDPKMFFSYCHNLQVLHVKVGLWIDLTNTNRFYDKEVIEQNDIKYVKLQCKGHGAVPSEEQVSVFINICNNFNAQHPNDLIAVHCTHGFNRTGYLICAYLIENQDWSVQAAFNTFALCRSPGIYKEDYIQELFAKYGDIEDAPAPPTLPDWCNESDDVDDDDGAPNGRRLSTSSLNLNDPRRRKEFQKLNPTFMEGVDGVHPVTLYTKITQIQQKCQQMCGWKSTGFPGSQPVSLDCNNIKFLSCKPYKVSWKADGTRYMMLIDGENEVYLIDRDNAVFKADGLLFPRRKAPDQHIDNTLLDGEMIIDVVNGEKHPRYLVYDIIKFENIDVGGTDFERRLFCLRKEIIGPREVAKREGRIDSNKGPFSIRLKEFWDLIAAKSLFGEKFNKELGHEVDGLIFQPVQDPYKAGRCSEVFKWKPHTHNSVDFKLMIIREDRPGMLKSDIGCLFVGSFNAPFAQIKLTKELRQYDKKIIECNWDYEKKQWAFMRERTDKSFPNSYTTAVAVWESIKNPVTKEGLLEFIEHRRWAPQNQKRPHPPFAPMPGQKLDSDRSLMPPPDKIPRR</sequence>
<evidence type="ECO:0000256" key="11">
    <source>
        <dbReference type="ARBA" id="ARBA00044624"/>
    </source>
</evidence>
<dbReference type="Gene3D" id="3.30.1490.430">
    <property type="match status" value="1"/>
</dbReference>
<dbReference type="OrthoDB" id="200924at2759"/>
<keyword evidence="3 12" id="KW-0808">Transferase</keyword>
<dbReference type="FunFam" id="3.30.470.30:FF:000040">
    <property type="entry name" value="mRNA-capping enzyme"/>
    <property type="match status" value="1"/>
</dbReference>
<dbReference type="FunFam" id="2.40.50.140:FF:000291">
    <property type="entry name" value="mRNA-capping enzyme"/>
    <property type="match status" value="1"/>
</dbReference>
<evidence type="ECO:0000256" key="4">
    <source>
        <dbReference type="ARBA" id="ARBA00022695"/>
    </source>
</evidence>
<dbReference type="SUPFAM" id="SSF56091">
    <property type="entry name" value="DNA ligase/mRNA capping enzyme, catalytic domain"/>
    <property type="match status" value="1"/>
</dbReference>
<proteinExistence type="inferred from homology"/>
<evidence type="ECO:0000256" key="7">
    <source>
        <dbReference type="ARBA" id="ARBA00022912"/>
    </source>
</evidence>
<evidence type="ECO:0000313" key="19">
    <source>
        <dbReference type="EMBL" id="RWS31627.1"/>
    </source>
</evidence>
<feature type="compositionally biased region" description="Acidic residues" evidence="16">
    <location>
        <begin position="197"/>
        <end position="207"/>
    </location>
</feature>
<dbReference type="InterPro" id="IPR013846">
    <property type="entry name" value="mRNA_cap_enzyme_C"/>
</dbReference>
<comment type="subcellular location">
    <subcellularLocation>
        <location evidence="1 12">Nucleus</location>
    </subcellularLocation>
</comment>
<evidence type="ECO:0000313" key="20">
    <source>
        <dbReference type="Proteomes" id="UP000288716"/>
    </source>
</evidence>
<feature type="binding site" evidence="15">
    <location>
        <position position="302"/>
    </location>
    <ligand>
        <name>GTP</name>
        <dbReference type="ChEBI" id="CHEBI:37565"/>
    </ligand>
</feature>
<dbReference type="CDD" id="cd17664">
    <property type="entry name" value="Mce1_N"/>
    <property type="match status" value="1"/>
</dbReference>
<dbReference type="CDD" id="cd07895">
    <property type="entry name" value="Adenylation_mRNA_capping"/>
    <property type="match status" value="1"/>
</dbReference>
<feature type="region of interest" description="Disordered" evidence="16">
    <location>
        <begin position="575"/>
        <end position="609"/>
    </location>
</feature>
<dbReference type="InterPro" id="IPR001339">
    <property type="entry name" value="mRNA_cap_enzyme_adenylation"/>
</dbReference>
<dbReference type="InterPro" id="IPR020422">
    <property type="entry name" value="TYR_PHOSPHATASE_DUAL_dom"/>
</dbReference>
<feature type="domain" description="Tyrosine-protein phosphatase" evidence="17">
    <location>
        <begin position="41"/>
        <end position="186"/>
    </location>
</feature>
<evidence type="ECO:0000256" key="5">
    <source>
        <dbReference type="ARBA" id="ARBA00022741"/>
    </source>
</evidence>
<dbReference type="InterPro" id="IPR029021">
    <property type="entry name" value="Prot-tyrosine_phosphatase-like"/>
</dbReference>
<organism evidence="19 20">
    <name type="scientific">Leptotrombidium deliense</name>
    <dbReference type="NCBI Taxonomy" id="299467"/>
    <lineage>
        <taxon>Eukaryota</taxon>
        <taxon>Metazoa</taxon>
        <taxon>Ecdysozoa</taxon>
        <taxon>Arthropoda</taxon>
        <taxon>Chelicerata</taxon>
        <taxon>Arachnida</taxon>
        <taxon>Acari</taxon>
        <taxon>Acariformes</taxon>
        <taxon>Trombidiformes</taxon>
        <taxon>Prostigmata</taxon>
        <taxon>Anystina</taxon>
        <taxon>Parasitengona</taxon>
        <taxon>Trombiculoidea</taxon>
        <taxon>Trombiculidae</taxon>
        <taxon>Leptotrombidium</taxon>
    </lineage>
</organism>
<feature type="binding site" evidence="15">
    <location>
        <begin position="534"/>
        <end position="539"/>
    </location>
    <ligand>
        <name>GTP</name>
        <dbReference type="ChEBI" id="CHEBI:37565"/>
    </ligand>
</feature>
<feature type="active site" description="N6-GMP-lysine intermediate" evidence="14">
    <location>
        <position position="297"/>
    </location>
</feature>
<keyword evidence="5 12" id="KW-0547">Nucleotide-binding</keyword>
<keyword evidence="7" id="KW-0904">Protein phosphatase</keyword>
<evidence type="ECO:0000256" key="1">
    <source>
        <dbReference type="ARBA" id="ARBA00004123"/>
    </source>
</evidence>
<dbReference type="GO" id="GO:0005524">
    <property type="term" value="F:ATP binding"/>
    <property type="evidence" value="ECO:0007669"/>
    <property type="project" value="InterPro"/>
</dbReference>
<evidence type="ECO:0000259" key="18">
    <source>
        <dbReference type="PROSITE" id="PS50056"/>
    </source>
</evidence>
<feature type="binding site" evidence="15">
    <location>
        <begin position="346"/>
        <end position="348"/>
    </location>
    <ligand>
        <name>GTP</name>
        <dbReference type="ChEBI" id="CHEBI:37565"/>
    </ligand>
</feature>
<dbReference type="SUPFAM" id="SSF52799">
    <property type="entry name" value="(Phosphotyrosine protein) phosphatases II"/>
    <property type="match status" value="1"/>
</dbReference>
<dbReference type="FunFam" id="3.90.190.10:FF:000040">
    <property type="entry name" value="mRNA-capping enzyme"/>
    <property type="match status" value="1"/>
</dbReference>
<evidence type="ECO:0000256" key="10">
    <source>
        <dbReference type="ARBA" id="ARBA00023242"/>
    </source>
</evidence>
<evidence type="ECO:0000256" key="2">
    <source>
        <dbReference type="ARBA" id="ARBA00022664"/>
    </source>
</evidence>
<dbReference type="PIRSF" id="PIRSF036958">
    <property type="entry name" value="mRNA_capping_HCE"/>
    <property type="match status" value="1"/>
</dbReference>
<feature type="binding site" evidence="15">
    <location>
        <begin position="462"/>
        <end position="464"/>
    </location>
    <ligand>
        <name>GTP</name>
        <dbReference type="ChEBI" id="CHEBI:37565"/>
    </ligand>
</feature>
<dbReference type="SUPFAM" id="SSF50249">
    <property type="entry name" value="Nucleic acid-binding proteins"/>
    <property type="match status" value="1"/>
</dbReference>
<dbReference type="GO" id="GO:0005525">
    <property type="term" value="F:GTP binding"/>
    <property type="evidence" value="ECO:0007669"/>
    <property type="project" value="UniProtKB-UniRule"/>
</dbReference>
<dbReference type="PANTHER" id="PTHR10367">
    <property type="entry name" value="MRNA-CAPPING ENZYME"/>
    <property type="match status" value="1"/>
</dbReference>
<dbReference type="PROSITE" id="PS00383">
    <property type="entry name" value="TYR_PHOSPHATASE_1"/>
    <property type="match status" value="1"/>
</dbReference>
<dbReference type="EC" id="2.7.7.50" evidence="12"/>
<dbReference type="InterPro" id="IPR017074">
    <property type="entry name" value="mRNA_cap_enz_bifunc"/>
</dbReference>
<feature type="compositionally biased region" description="Pro residues" evidence="16">
    <location>
        <begin position="600"/>
        <end position="609"/>
    </location>
</feature>
<dbReference type="EMBL" id="NCKV01000109">
    <property type="protein sequence ID" value="RWS31627.1"/>
    <property type="molecule type" value="Genomic_DNA"/>
</dbReference>
<keyword evidence="10 12" id="KW-0539">Nucleus</keyword>
<name>A0A443SVU1_9ACAR</name>
<comment type="catalytic activity">
    <reaction evidence="11">
        <text>a 5'-end diphospho-ribonucleoside in mRNA + GTP + H(+) = a 5'-end (5'-triphosphoguanosine)-ribonucleoside in mRNA + diphosphate</text>
        <dbReference type="Rhea" id="RHEA:67012"/>
        <dbReference type="Rhea" id="RHEA-COMP:17165"/>
        <dbReference type="Rhea" id="RHEA-COMP:17166"/>
        <dbReference type="ChEBI" id="CHEBI:15378"/>
        <dbReference type="ChEBI" id="CHEBI:33019"/>
        <dbReference type="ChEBI" id="CHEBI:37565"/>
        <dbReference type="ChEBI" id="CHEBI:167616"/>
        <dbReference type="ChEBI" id="CHEBI:167617"/>
        <dbReference type="EC" id="2.7.7.50"/>
    </reaction>
    <physiologicalReaction direction="left-to-right" evidence="11">
        <dbReference type="Rhea" id="RHEA:67013"/>
    </physiologicalReaction>
</comment>
<dbReference type="InterPro" id="IPR051029">
    <property type="entry name" value="mRNA_Capping_Enz/RNA_Phosphat"/>
</dbReference>
<feature type="region of interest" description="Disordered" evidence="16">
    <location>
        <begin position="191"/>
        <end position="220"/>
    </location>
</feature>
<evidence type="ECO:0000256" key="8">
    <source>
        <dbReference type="ARBA" id="ARBA00023042"/>
    </source>
</evidence>
<comment type="similarity">
    <text evidence="12">In the N-terminal section; belongs to the non-receptor class of the protein-tyrosine phosphatase family.</text>
</comment>
<evidence type="ECO:0000256" key="9">
    <source>
        <dbReference type="ARBA" id="ARBA00023134"/>
    </source>
</evidence>
<evidence type="ECO:0000256" key="3">
    <source>
        <dbReference type="ARBA" id="ARBA00022679"/>
    </source>
</evidence>
<dbReference type="InterPro" id="IPR000340">
    <property type="entry name" value="Dual-sp_phosphatase_cat-dom"/>
</dbReference>
<dbReference type="GO" id="GO:0005634">
    <property type="term" value="C:nucleus"/>
    <property type="evidence" value="ECO:0007669"/>
    <property type="project" value="UniProtKB-SubCell"/>
</dbReference>
<dbReference type="EC" id="3.6.1.74" evidence="12"/>
<dbReference type="PANTHER" id="PTHR10367:SF17">
    <property type="entry name" value="MRNA-CAPPING ENZYME"/>
    <property type="match status" value="1"/>
</dbReference>
<feature type="domain" description="Tyrosine specific protein phosphatases" evidence="18">
    <location>
        <begin position="107"/>
        <end position="174"/>
    </location>
</feature>
<dbReference type="Gene3D" id="3.90.190.10">
    <property type="entry name" value="Protein tyrosine phosphatase superfamily"/>
    <property type="match status" value="1"/>
</dbReference>
<dbReference type="GO" id="GO:0004651">
    <property type="term" value="F:polynucleotide 5'-phosphatase activity"/>
    <property type="evidence" value="ECO:0007669"/>
    <property type="project" value="UniProtKB-UniRule"/>
</dbReference>
<comment type="function">
    <text evidence="12">Bifunctional mRNA-capping enzyme exhibiting RNA 5'-triphosphate monophosphatase activity in the N-terminal part and mRNA guanylyltransferase activity in the C-terminal part. Catalyzes the first two steps of cap formation: by removing the gamma-phosphate from the 5'-triphosphate end of nascent mRNA to yield a diphosphate end, and by transferring the GMP moiety of GTP to the 5'-diphosphate terminus of RNA via a covalent enzyme-GMP reaction intermediate.</text>
</comment>
<dbReference type="GO" id="GO:0140818">
    <property type="term" value="F:mRNA 5'-triphosphate monophosphatase activity"/>
    <property type="evidence" value="ECO:0007669"/>
    <property type="project" value="UniProtKB-EC"/>
</dbReference>
<protein>
    <recommendedName>
        <fullName evidence="12">mRNA-capping enzyme</fullName>
    </recommendedName>
    <domain>
        <recommendedName>
            <fullName evidence="12">mRNA 5'-triphosphate monophosphatase</fullName>
            <ecNumber evidence="12">3.6.1.74</ecNumber>
        </recommendedName>
        <alternativeName>
            <fullName evidence="12">mRNA 5'-phosphatase</fullName>
        </alternativeName>
    </domain>
    <domain>
        <recommendedName>
            <fullName evidence="12">mRNA guanylyltransferase</fullName>
            <ecNumber evidence="12">2.7.7.50</ecNumber>
        </recommendedName>
        <alternativeName>
            <fullName evidence="12">GTP--RNA guanylyltransferase</fullName>
            <shortName evidence="12">GTase</shortName>
        </alternativeName>
    </domain>
</protein>
<dbReference type="InterPro" id="IPR016130">
    <property type="entry name" value="Tyr_Pase_AS"/>
</dbReference>
<dbReference type="GO" id="GO:0004484">
    <property type="term" value="F:mRNA guanylyltransferase activity"/>
    <property type="evidence" value="ECO:0007669"/>
    <property type="project" value="UniProtKB-UniRule"/>
</dbReference>
<dbReference type="GO" id="GO:0004721">
    <property type="term" value="F:phosphoprotein phosphatase activity"/>
    <property type="evidence" value="ECO:0007669"/>
    <property type="project" value="UniProtKB-UniRule"/>
</dbReference>
<dbReference type="Pfam" id="PF03919">
    <property type="entry name" value="mRNA_cap_C"/>
    <property type="match status" value="1"/>
</dbReference>
<dbReference type="VEuPathDB" id="VectorBase:LDEU000412"/>
<reference evidence="19 20" key="1">
    <citation type="journal article" date="2018" name="Gigascience">
        <title>Genomes of trombidid mites reveal novel predicted allergens and laterally-transferred genes associated with secondary metabolism.</title>
        <authorList>
            <person name="Dong X."/>
            <person name="Chaisiri K."/>
            <person name="Xia D."/>
            <person name="Armstrong S.D."/>
            <person name="Fang Y."/>
            <person name="Donnelly M.J."/>
            <person name="Kadowaki T."/>
            <person name="McGarry J.W."/>
            <person name="Darby A.C."/>
            <person name="Makepeace B.L."/>
        </authorList>
    </citation>
    <scope>NUCLEOTIDE SEQUENCE [LARGE SCALE GENOMIC DNA]</scope>
    <source>
        <strain evidence="19">UoL-UT</strain>
    </source>
</reference>
<keyword evidence="8 12" id="KW-0506">mRNA capping</keyword>
<evidence type="ECO:0000256" key="13">
    <source>
        <dbReference type="PIRSR" id="PIRSR036958-1"/>
    </source>
</evidence>
<dbReference type="InterPro" id="IPR012340">
    <property type="entry name" value="NA-bd_OB-fold"/>
</dbReference>